<dbReference type="SUPFAM" id="SSF110087">
    <property type="entry name" value="DR1885-like metal-binding protein"/>
    <property type="match status" value="1"/>
</dbReference>
<dbReference type="OrthoDB" id="9796962at2"/>
<protein>
    <recommendedName>
        <fullName evidence="2">YncI copper-binding domain-containing protein</fullName>
    </recommendedName>
</protein>
<evidence type="ECO:0000313" key="4">
    <source>
        <dbReference type="Proteomes" id="UP000006589"/>
    </source>
</evidence>
<feature type="signal peptide" evidence="1">
    <location>
        <begin position="1"/>
        <end position="22"/>
    </location>
</feature>
<dbReference type="Gene3D" id="2.60.40.2230">
    <property type="entry name" value="Uncharacterised protein YcnI-like PF07987, DUF1775"/>
    <property type="match status" value="1"/>
</dbReference>
<gene>
    <name evidence="3" type="ordered locus">Mrad2831_6066</name>
</gene>
<organism evidence="3 4">
    <name type="scientific">Methylobacterium radiotolerans (strain ATCC 27329 / DSM 1819 / JCM 2831 / NBRC 15690 / NCIMB 10815 / 0-1)</name>
    <dbReference type="NCBI Taxonomy" id="426355"/>
    <lineage>
        <taxon>Bacteria</taxon>
        <taxon>Pseudomonadati</taxon>
        <taxon>Pseudomonadota</taxon>
        <taxon>Alphaproteobacteria</taxon>
        <taxon>Hyphomicrobiales</taxon>
        <taxon>Methylobacteriaceae</taxon>
        <taxon>Methylobacterium</taxon>
    </lineage>
</organism>
<dbReference type="eggNOG" id="COG2847">
    <property type="taxonomic scope" value="Bacteria"/>
</dbReference>
<dbReference type="EMBL" id="CP001002">
    <property type="protein sequence ID" value="ACB27996.1"/>
    <property type="molecule type" value="Genomic_DNA"/>
</dbReference>
<dbReference type="Pfam" id="PF07987">
    <property type="entry name" value="DUF1775"/>
    <property type="match status" value="1"/>
</dbReference>
<dbReference type="PIRSF" id="PIRSF037139">
    <property type="entry name" value="UCP037139"/>
    <property type="match status" value="1"/>
</dbReference>
<dbReference type="InterPro" id="IPR021174">
    <property type="entry name" value="UCP037139"/>
</dbReference>
<keyword evidence="3" id="KW-0614">Plasmid</keyword>
<dbReference type="PANTHER" id="PTHR36302">
    <property type="entry name" value="BLR7088 PROTEIN"/>
    <property type="match status" value="1"/>
</dbReference>
<dbReference type="CDD" id="cd08545">
    <property type="entry name" value="YcnI_like"/>
    <property type="match status" value="1"/>
</dbReference>
<dbReference type="KEGG" id="mrd:Mrad2831_6066"/>
<dbReference type="GeneID" id="6142211"/>
<dbReference type="InterPro" id="IPR058248">
    <property type="entry name" value="Lxx211020-like"/>
</dbReference>
<dbReference type="InterPro" id="IPR036182">
    <property type="entry name" value="PCuAC_sf"/>
</dbReference>
<sequence length="318" mass="33437">MHLATRLVLVGLVAIPSTSAWAHAVLERKEASPDASYRGVVQITHGCAGSPTTRVSVTIPEGVVGAKPMPKPGWQVTTTKGAYAKAYPYYHGLISGGVKTITWTGSSLPDDQVDEFTFFSRISDAFVPGQTVYFPVQQDCEKGSYSWSEIPAPGTSVHALKEPAPGVRIVAAQSVASVPTHTYTVGDLRISHPWSRATPASAKVAGGYLSITNTGTEPDRLTAAALDGASRGEVHSMSMEGGVMKMAPVEGGLEIKPGETVTLKPGGYHLMFLDMKAPLKKGEPVKGTLTFERAGTVAVEFDVEGIGTQAPAGEGHVH</sequence>
<dbReference type="Pfam" id="PF04314">
    <property type="entry name" value="PCuAC"/>
    <property type="match status" value="1"/>
</dbReference>
<dbReference type="InterPro" id="IPR012533">
    <property type="entry name" value="YcnI-copper_dom"/>
</dbReference>
<evidence type="ECO:0000256" key="1">
    <source>
        <dbReference type="SAM" id="SignalP"/>
    </source>
</evidence>
<dbReference type="PANTHER" id="PTHR36302:SF1">
    <property type="entry name" value="COPPER CHAPERONE PCU(A)C"/>
    <property type="match status" value="1"/>
</dbReference>
<dbReference type="Gene3D" id="2.60.40.1890">
    <property type="entry name" value="PCu(A)C copper chaperone"/>
    <property type="match status" value="1"/>
</dbReference>
<evidence type="ECO:0000313" key="3">
    <source>
        <dbReference type="EMBL" id="ACB27996.1"/>
    </source>
</evidence>
<dbReference type="RefSeq" id="WP_012329790.1">
    <property type="nucleotide sequence ID" value="NC_010510.1"/>
</dbReference>
<accession>B1M921</accession>
<dbReference type="InterPro" id="IPR038507">
    <property type="entry name" value="YcnI-like_sf"/>
</dbReference>
<evidence type="ECO:0000259" key="2">
    <source>
        <dbReference type="Pfam" id="PF07987"/>
    </source>
</evidence>
<dbReference type="PATRIC" id="fig|426355.14.peg.6166"/>
<geneLocation type="plasmid" evidence="3 4">
    <name>pMRAD01</name>
</geneLocation>
<keyword evidence="1" id="KW-0732">Signal</keyword>
<name>B1M921_METRJ</name>
<feature type="chain" id="PRO_5002765809" description="YncI copper-binding domain-containing protein" evidence="1">
    <location>
        <begin position="23"/>
        <end position="318"/>
    </location>
</feature>
<dbReference type="InterPro" id="IPR007410">
    <property type="entry name" value="LpqE-like"/>
</dbReference>
<dbReference type="Proteomes" id="UP000006589">
    <property type="component" value="Plasmid pMRAD01"/>
</dbReference>
<dbReference type="AlphaFoldDB" id="B1M921"/>
<feature type="domain" description="YncI copper-binding" evidence="2">
    <location>
        <begin position="23"/>
        <end position="169"/>
    </location>
</feature>
<dbReference type="HOGENOM" id="CLU_893753_0_0_5"/>
<dbReference type="eggNOG" id="COG4549">
    <property type="taxonomic scope" value="Bacteria"/>
</dbReference>
<proteinExistence type="predicted"/>
<reference evidence="3 4" key="1">
    <citation type="submission" date="2008-03" db="EMBL/GenBank/DDBJ databases">
        <title>Complete sequence of plasmid1 of Methylobacterium radiotolerans JCM 2831.</title>
        <authorList>
            <consortium name="US DOE Joint Genome Institute"/>
            <person name="Copeland A."/>
            <person name="Lucas S."/>
            <person name="Lapidus A."/>
            <person name="Glavina del Rio T."/>
            <person name="Dalin E."/>
            <person name="Tice H."/>
            <person name="Bruce D."/>
            <person name="Goodwin L."/>
            <person name="Pitluck S."/>
            <person name="Kiss H."/>
            <person name="Brettin T."/>
            <person name="Detter J.C."/>
            <person name="Han C."/>
            <person name="Kuske C.R."/>
            <person name="Schmutz J."/>
            <person name="Larimer F."/>
            <person name="Land M."/>
            <person name="Hauser L."/>
            <person name="Kyrpides N."/>
            <person name="Mikhailova N."/>
            <person name="Marx C.J."/>
            <person name="Richardson P."/>
        </authorList>
    </citation>
    <scope>NUCLEOTIDE SEQUENCE [LARGE SCALE GENOMIC DNA]</scope>
    <source>
        <strain evidence="4">ATCC 27329 / DSM 1819 / JCM 2831 / NBRC 15690 / NCIMB 10815 / 0-1</strain>
        <plasmid evidence="4">Plasmid pMRAD01</plasmid>
    </source>
</reference>